<reference evidence="2" key="1">
    <citation type="submission" date="2022-03" db="EMBL/GenBank/DDBJ databases">
        <title>Complete genome sequence of Caldinitratiruptor microaerophilus.</title>
        <authorList>
            <person name="Mukaiyama R."/>
            <person name="Nishiyama T."/>
            <person name="Ueda K."/>
        </authorList>
    </citation>
    <scope>NUCLEOTIDE SEQUENCE</scope>
    <source>
        <strain evidence="2">JCM 16183</strain>
    </source>
</reference>
<sequence>MNWSPLALAAATGALGGLVLDIVQDRTLDLPRLRRDGVYMGFLSDILAGAVGGLLAYGTMGPRMDVTPELLLHVLSGSGVAGYLKAAGYNPRAMGR</sequence>
<dbReference type="KEGG" id="cmic:caldi_01120"/>
<evidence type="ECO:0000313" key="2">
    <source>
        <dbReference type="EMBL" id="BDG59022.1"/>
    </source>
</evidence>
<dbReference type="RefSeq" id="WP_264843142.1">
    <property type="nucleotide sequence ID" value="NZ_AP025628.1"/>
</dbReference>
<evidence type="ECO:0000313" key="3">
    <source>
        <dbReference type="Proteomes" id="UP001163687"/>
    </source>
</evidence>
<dbReference type="Pfam" id="PF14074">
    <property type="entry name" value="DUF4257"/>
    <property type="match status" value="1"/>
</dbReference>
<organism evidence="2 3">
    <name type="scientific">Caldinitratiruptor microaerophilus</name>
    <dbReference type="NCBI Taxonomy" id="671077"/>
    <lineage>
        <taxon>Bacteria</taxon>
        <taxon>Bacillati</taxon>
        <taxon>Bacillota</taxon>
        <taxon>Clostridia</taxon>
        <taxon>Eubacteriales</taxon>
        <taxon>Symbiobacteriaceae</taxon>
        <taxon>Caldinitratiruptor</taxon>
    </lineage>
</organism>
<dbReference type="AlphaFoldDB" id="A0AA35CK74"/>
<feature type="transmembrane region" description="Helical" evidence="1">
    <location>
        <begin position="37"/>
        <end position="58"/>
    </location>
</feature>
<evidence type="ECO:0000256" key="1">
    <source>
        <dbReference type="SAM" id="Phobius"/>
    </source>
</evidence>
<keyword evidence="1" id="KW-0472">Membrane</keyword>
<protein>
    <submittedName>
        <fullName evidence="2">Uncharacterized protein</fullName>
    </submittedName>
</protein>
<accession>A0AA35CK74</accession>
<keyword evidence="1" id="KW-1133">Transmembrane helix</keyword>
<keyword evidence="1" id="KW-0812">Transmembrane</keyword>
<proteinExistence type="predicted"/>
<dbReference type="EMBL" id="AP025628">
    <property type="protein sequence ID" value="BDG59022.1"/>
    <property type="molecule type" value="Genomic_DNA"/>
</dbReference>
<name>A0AA35CK74_9FIRM</name>
<dbReference type="Proteomes" id="UP001163687">
    <property type="component" value="Chromosome"/>
</dbReference>
<keyword evidence="3" id="KW-1185">Reference proteome</keyword>
<gene>
    <name evidence="2" type="ORF">caldi_01120</name>
</gene>
<feature type="transmembrane region" description="Helical" evidence="1">
    <location>
        <begin position="70"/>
        <end position="89"/>
    </location>
</feature>
<dbReference type="InterPro" id="IPR025353">
    <property type="entry name" value="DUF4257"/>
</dbReference>